<comment type="similarity">
    <text evidence="5">Belongs to the class-III pyridoxal-phosphate-dependent aminotransferase family.</text>
</comment>
<dbReference type="EMBL" id="JAEUGD010000004">
    <property type="protein sequence ID" value="MBL6445050.1"/>
    <property type="molecule type" value="Genomic_DNA"/>
</dbReference>
<evidence type="ECO:0000256" key="5">
    <source>
        <dbReference type="RuleBase" id="RU003560"/>
    </source>
</evidence>
<dbReference type="GO" id="GO:0030170">
    <property type="term" value="F:pyridoxal phosphate binding"/>
    <property type="evidence" value="ECO:0007669"/>
    <property type="project" value="InterPro"/>
</dbReference>
<dbReference type="AlphaFoldDB" id="A0A937FVE1"/>
<dbReference type="PROSITE" id="PS00600">
    <property type="entry name" value="AA_TRANSFER_CLASS_3"/>
    <property type="match status" value="1"/>
</dbReference>
<comment type="cofactor">
    <cofactor evidence="1">
        <name>pyridoxal 5'-phosphate</name>
        <dbReference type="ChEBI" id="CHEBI:597326"/>
    </cofactor>
</comment>
<evidence type="ECO:0000256" key="3">
    <source>
        <dbReference type="ARBA" id="ARBA00022679"/>
    </source>
</evidence>
<proteinExistence type="inferred from homology"/>
<evidence type="ECO:0000256" key="1">
    <source>
        <dbReference type="ARBA" id="ARBA00001933"/>
    </source>
</evidence>
<gene>
    <name evidence="6" type="ORF">JMN32_01940</name>
</gene>
<evidence type="ECO:0000256" key="2">
    <source>
        <dbReference type="ARBA" id="ARBA00022576"/>
    </source>
</evidence>
<dbReference type="PANTHER" id="PTHR11986:SF79">
    <property type="entry name" value="ACETYLORNITHINE AMINOTRANSFERASE, MITOCHONDRIAL"/>
    <property type="match status" value="1"/>
</dbReference>
<dbReference type="GO" id="GO:0008483">
    <property type="term" value="F:transaminase activity"/>
    <property type="evidence" value="ECO:0007669"/>
    <property type="project" value="UniProtKB-KW"/>
</dbReference>
<keyword evidence="4 5" id="KW-0663">Pyridoxal phosphate</keyword>
<dbReference type="GO" id="GO:0042802">
    <property type="term" value="F:identical protein binding"/>
    <property type="evidence" value="ECO:0007669"/>
    <property type="project" value="TreeGrafter"/>
</dbReference>
<protein>
    <submittedName>
        <fullName evidence="6">Aspartate aminotransferase family protein</fullName>
    </submittedName>
</protein>
<evidence type="ECO:0000256" key="4">
    <source>
        <dbReference type="ARBA" id="ARBA00022898"/>
    </source>
</evidence>
<dbReference type="Gene3D" id="3.40.640.10">
    <property type="entry name" value="Type I PLP-dependent aspartate aminotransferase-like (Major domain)"/>
    <property type="match status" value="1"/>
</dbReference>
<comment type="caution">
    <text evidence="6">The sequence shown here is derived from an EMBL/GenBank/DDBJ whole genome shotgun (WGS) entry which is preliminary data.</text>
</comment>
<sequence length="397" mass="43986">MNFSHSVFLKNIAQTTGNPFLIDIERAEGLYLYGPEGQRYMDLISGVGVSNIGHRHPSVISAIKEQLDKHMHVMVYGEFVQSSPNELAEKLVSHLPDNLSCCYFTNSGTEANEGALKLAKRYTGRTEIIACRGAYHGSSHGSLSVSGNEVKKSAFRPLLPDVRFITFNNIEDLSLITTKTACVIMETIQGDAGVRIPSQNYMKALREKCNKTGTLLIFDEIQTGIGRTGKMFAFEHFDVVPDILTSAKALGGGLPIGTFISSYEIMQSLTHSPMLGHITTFGGNPVCCTAALATLKVIEDENLLSKVEDKGLLFEQLMQHKRVKDIRRKGLLFAFEFETSEEVAFIVQECLENSVICFWFLSCPNSFRIAPPINITEDEIKEACKIIINAMDKLDNL</sequence>
<reference evidence="6" key="1">
    <citation type="submission" date="2021-01" db="EMBL/GenBank/DDBJ databases">
        <title>Fulvivirga kasyanovii gen. nov., sp nov., a novel member of the phylum Bacteroidetes isolated from seawater in a mussel farm.</title>
        <authorList>
            <person name="Zhao L.-H."/>
            <person name="Wang Z.-J."/>
        </authorList>
    </citation>
    <scope>NUCLEOTIDE SEQUENCE</scope>
    <source>
        <strain evidence="6">29W222</strain>
    </source>
</reference>
<keyword evidence="2 6" id="KW-0032">Aminotransferase</keyword>
<dbReference type="InterPro" id="IPR015421">
    <property type="entry name" value="PyrdxlP-dep_Trfase_major"/>
</dbReference>
<dbReference type="InterPro" id="IPR050103">
    <property type="entry name" value="Class-III_PLP-dep_AT"/>
</dbReference>
<dbReference type="PANTHER" id="PTHR11986">
    <property type="entry name" value="AMINOTRANSFERASE CLASS III"/>
    <property type="match status" value="1"/>
</dbReference>
<dbReference type="InterPro" id="IPR005814">
    <property type="entry name" value="Aminotrans_3"/>
</dbReference>
<dbReference type="InterPro" id="IPR015422">
    <property type="entry name" value="PyrdxlP-dep_Trfase_small"/>
</dbReference>
<dbReference type="CDD" id="cd00610">
    <property type="entry name" value="OAT_like"/>
    <property type="match status" value="1"/>
</dbReference>
<dbReference type="FunFam" id="3.40.640.10:FF:000004">
    <property type="entry name" value="Acetylornithine aminotransferase"/>
    <property type="match status" value="1"/>
</dbReference>
<keyword evidence="7" id="KW-1185">Reference proteome</keyword>
<dbReference type="Gene3D" id="3.90.1150.10">
    <property type="entry name" value="Aspartate Aminotransferase, domain 1"/>
    <property type="match status" value="1"/>
</dbReference>
<accession>A0A937FVE1</accession>
<evidence type="ECO:0000313" key="7">
    <source>
        <dbReference type="Proteomes" id="UP000614216"/>
    </source>
</evidence>
<name>A0A937FVE1_9BACT</name>
<organism evidence="6 7">
    <name type="scientific">Fulvivirga marina</name>
    <dbReference type="NCBI Taxonomy" id="2494733"/>
    <lineage>
        <taxon>Bacteria</taxon>
        <taxon>Pseudomonadati</taxon>
        <taxon>Bacteroidota</taxon>
        <taxon>Cytophagia</taxon>
        <taxon>Cytophagales</taxon>
        <taxon>Fulvivirgaceae</taxon>
        <taxon>Fulvivirga</taxon>
    </lineage>
</organism>
<dbReference type="InterPro" id="IPR049704">
    <property type="entry name" value="Aminotrans_3_PPA_site"/>
</dbReference>
<dbReference type="RefSeq" id="WP_202854594.1">
    <property type="nucleotide sequence ID" value="NZ_JAEUGD010000004.1"/>
</dbReference>
<dbReference type="InterPro" id="IPR015424">
    <property type="entry name" value="PyrdxlP-dep_Trfase"/>
</dbReference>
<dbReference type="PIRSF" id="PIRSF000521">
    <property type="entry name" value="Transaminase_4ab_Lys_Orn"/>
    <property type="match status" value="1"/>
</dbReference>
<evidence type="ECO:0000313" key="6">
    <source>
        <dbReference type="EMBL" id="MBL6445050.1"/>
    </source>
</evidence>
<dbReference type="Pfam" id="PF00202">
    <property type="entry name" value="Aminotran_3"/>
    <property type="match status" value="1"/>
</dbReference>
<dbReference type="SUPFAM" id="SSF53383">
    <property type="entry name" value="PLP-dependent transferases"/>
    <property type="match status" value="1"/>
</dbReference>
<dbReference type="Proteomes" id="UP000614216">
    <property type="component" value="Unassembled WGS sequence"/>
</dbReference>
<keyword evidence="3" id="KW-0808">Transferase</keyword>